<name>A0A4Y2BXC6_ARAVE</name>
<dbReference type="AlphaFoldDB" id="A0A4Y2BXC6"/>
<organism evidence="2 3">
    <name type="scientific">Araneus ventricosus</name>
    <name type="common">Orbweaver spider</name>
    <name type="synonym">Epeira ventricosa</name>
    <dbReference type="NCBI Taxonomy" id="182803"/>
    <lineage>
        <taxon>Eukaryota</taxon>
        <taxon>Metazoa</taxon>
        <taxon>Ecdysozoa</taxon>
        <taxon>Arthropoda</taxon>
        <taxon>Chelicerata</taxon>
        <taxon>Arachnida</taxon>
        <taxon>Araneae</taxon>
        <taxon>Araneomorphae</taxon>
        <taxon>Entelegynae</taxon>
        <taxon>Araneoidea</taxon>
        <taxon>Araneidae</taxon>
        <taxon>Araneus</taxon>
    </lineage>
</organism>
<proteinExistence type="predicted"/>
<evidence type="ECO:0000313" key="3">
    <source>
        <dbReference type="Proteomes" id="UP000499080"/>
    </source>
</evidence>
<evidence type="ECO:0000256" key="1">
    <source>
        <dbReference type="SAM" id="MobiDB-lite"/>
    </source>
</evidence>
<keyword evidence="3" id="KW-1185">Reference proteome</keyword>
<protein>
    <submittedName>
        <fullName evidence="2">Uncharacterized protein</fullName>
    </submittedName>
</protein>
<dbReference type="Proteomes" id="UP000499080">
    <property type="component" value="Unassembled WGS sequence"/>
</dbReference>
<feature type="region of interest" description="Disordered" evidence="1">
    <location>
        <begin position="39"/>
        <end position="58"/>
    </location>
</feature>
<feature type="non-terminal residue" evidence="2">
    <location>
        <position position="81"/>
    </location>
</feature>
<evidence type="ECO:0000313" key="2">
    <source>
        <dbReference type="EMBL" id="GBL96860.1"/>
    </source>
</evidence>
<reference evidence="2 3" key="1">
    <citation type="journal article" date="2019" name="Sci. Rep.">
        <title>Orb-weaving spider Araneus ventricosus genome elucidates the spidroin gene catalogue.</title>
        <authorList>
            <person name="Kono N."/>
            <person name="Nakamura H."/>
            <person name="Ohtoshi R."/>
            <person name="Moran D.A.P."/>
            <person name="Shinohara A."/>
            <person name="Yoshida Y."/>
            <person name="Fujiwara M."/>
            <person name="Mori M."/>
            <person name="Tomita M."/>
            <person name="Arakawa K."/>
        </authorList>
    </citation>
    <scope>NUCLEOTIDE SEQUENCE [LARGE SCALE GENOMIC DNA]</scope>
</reference>
<gene>
    <name evidence="2" type="ORF">AVEN_115770_1</name>
</gene>
<dbReference type="EMBL" id="BGPR01161284">
    <property type="protein sequence ID" value="GBL96860.1"/>
    <property type="molecule type" value="Genomic_DNA"/>
</dbReference>
<sequence>MATRRTIVVKRNIIERERKKGPGGARISPLPRNLLHRAAAGQRRDGQPARLRHQTGGLRVRPLRSKIRRQGACGGRHARIP</sequence>
<comment type="caution">
    <text evidence="2">The sequence shown here is derived from an EMBL/GenBank/DDBJ whole genome shotgun (WGS) entry which is preliminary data.</text>
</comment>
<accession>A0A4Y2BXC6</accession>